<feature type="modified residue" description="4-aspartylphosphate" evidence="6">
    <location>
        <position position="83"/>
    </location>
</feature>
<dbReference type="EMBL" id="PKUS01000010">
    <property type="protein sequence ID" value="PLW68857.1"/>
    <property type="molecule type" value="Genomic_DNA"/>
</dbReference>
<sequence>MSFTELGHPGQTYVITKPEIFRPEAQSARPQIMHILIVEDSPRLRKALVVGMTRLGHTVISAADGVEGLSLARSLEPDLIILDILMPKMDGLTVLSEIRKTDNEASVILLTARDQVEDRVKGLNTGADDYLCKPFSFSELEARVNALNRRAHSLHSPAIDLGDVVLNLNSKEVTSAGEPIHLTPKEYSILECLVLSRGRVVSYESLESTILDHEGASSRNTIEAHVSAVRKKLKRFSDKDVIVTKRGFGYVVPHGAE</sequence>
<dbReference type="AlphaFoldDB" id="A0A2N5X2Z7"/>
<evidence type="ECO:0000259" key="8">
    <source>
        <dbReference type="PROSITE" id="PS50110"/>
    </source>
</evidence>
<reference evidence="10 11" key="1">
    <citation type="submission" date="2018-01" db="EMBL/GenBank/DDBJ databases">
        <title>The draft genome sequence of Halioglobus lutimaris HF004.</title>
        <authorList>
            <person name="Du Z.-J."/>
            <person name="Shi M.-J."/>
        </authorList>
    </citation>
    <scope>NUCLEOTIDE SEQUENCE [LARGE SCALE GENOMIC DNA]</scope>
    <source>
        <strain evidence="10 11">HF004</strain>
    </source>
</reference>
<evidence type="ECO:0000259" key="9">
    <source>
        <dbReference type="PROSITE" id="PS51755"/>
    </source>
</evidence>
<dbReference type="GO" id="GO:0006355">
    <property type="term" value="P:regulation of DNA-templated transcription"/>
    <property type="evidence" value="ECO:0007669"/>
    <property type="project" value="InterPro"/>
</dbReference>
<evidence type="ECO:0000256" key="6">
    <source>
        <dbReference type="PROSITE-ProRule" id="PRU00169"/>
    </source>
</evidence>
<evidence type="ECO:0000313" key="11">
    <source>
        <dbReference type="Proteomes" id="UP000235005"/>
    </source>
</evidence>
<keyword evidence="2" id="KW-0902">Two-component regulatory system</keyword>
<keyword evidence="3" id="KW-0805">Transcription regulation</keyword>
<evidence type="ECO:0000256" key="1">
    <source>
        <dbReference type="ARBA" id="ARBA00022553"/>
    </source>
</evidence>
<dbReference type="Gene3D" id="3.40.50.2300">
    <property type="match status" value="1"/>
</dbReference>
<gene>
    <name evidence="10" type="ORF">C0039_09525</name>
</gene>
<dbReference type="GO" id="GO:0000976">
    <property type="term" value="F:transcription cis-regulatory region binding"/>
    <property type="evidence" value="ECO:0007669"/>
    <property type="project" value="TreeGrafter"/>
</dbReference>
<evidence type="ECO:0000256" key="7">
    <source>
        <dbReference type="PROSITE-ProRule" id="PRU01091"/>
    </source>
</evidence>
<dbReference type="PROSITE" id="PS51755">
    <property type="entry name" value="OMPR_PHOB"/>
    <property type="match status" value="1"/>
</dbReference>
<feature type="domain" description="Response regulatory" evidence="8">
    <location>
        <begin position="34"/>
        <end position="148"/>
    </location>
</feature>
<comment type="caution">
    <text evidence="10">The sequence shown here is derived from an EMBL/GenBank/DDBJ whole genome shotgun (WGS) entry which is preliminary data.</text>
</comment>
<dbReference type="Pfam" id="PF00486">
    <property type="entry name" value="Trans_reg_C"/>
    <property type="match status" value="1"/>
</dbReference>
<dbReference type="GO" id="GO:0000156">
    <property type="term" value="F:phosphorelay response regulator activity"/>
    <property type="evidence" value="ECO:0007669"/>
    <property type="project" value="TreeGrafter"/>
</dbReference>
<accession>A0A2N5X2Z7</accession>
<evidence type="ECO:0000256" key="3">
    <source>
        <dbReference type="ARBA" id="ARBA00023015"/>
    </source>
</evidence>
<dbReference type="GO" id="GO:0005829">
    <property type="term" value="C:cytosol"/>
    <property type="evidence" value="ECO:0007669"/>
    <property type="project" value="TreeGrafter"/>
</dbReference>
<dbReference type="CDD" id="cd00383">
    <property type="entry name" value="trans_reg_C"/>
    <property type="match status" value="1"/>
</dbReference>
<feature type="domain" description="OmpR/PhoB-type" evidence="9">
    <location>
        <begin position="156"/>
        <end position="254"/>
    </location>
</feature>
<dbReference type="InterPro" id="IPR036388">
    <property type="entry name" value="WH-like_DNA-bd_sf"/>
</dbReference>
<dbReference type="Gene3D" id="6.10.250.690">
    <property type="match status" value="1"/>
</dbReference>
<dbReference type="OrthoDB" id="9802426at2"/>
<protein>
    <submittedName>
        <fullName evidence="10">DNA-binding response regulator</fullName>
    </submittedName>
</protein>
<keyword evidence="4 7" id="KW-0238">DNA-binding</keyword>
<dbReference type="PROSITE" id="PS50110">
    <property type="entry name" value="RESPONSE_REGULATORY"/>
    <property type="match status" value="1"/>
</dbReference>
<dbReference type="InterPro" id="IPR001867">
    <property type="entry name" value="OmpR/PhoB-type_DNA-bd"/>
</dbReference>
<keyword evidence="11" id="KW-1185">Reference proteome</keyword>
<dbReference type="InterPro" id="IPR039420">
    <property type="entry name" value="WalR-like"/>
</dbReference>
<evidence type="ECO:0000256" key="5">
    <source>
        <dbReference type="ARBA" id="ARBA00023163"/>
    </source>
</evidence>
<evidence type="ECO:0000256" key="4">
    <source>
        <dbReference type="ARBA" id="ARBA00023125"/>
    </source>
</evidence>
<dbReference type="PANTHER" id="PTHR48111:SF1">
    <property type="entry name" value="TWO-COMPONENT RESPONSE REGULATOR ORR33"/>
    <property type="match status" value="1"/>
</dbReference>
<feature type="DNA-binding region" description="OmpR/PhoB-type" evidence="7">
    <location>
        <begin position="156"/>
        <end position="254"/>
    </location>
</feature>
<dbReference type="InterPro" id="IPR011006">
    <property type="entry name" value="CheY-like_superfamily"/>
</dbReference>
<dbReference type="SMART" id="SM00448">
    <property type="entry name" value="REC"/>
    <property type="match status" value="1"/>
</dbReference>
<dbReference type="InterPro" id="IPR001789">
    <property type="entry name" value="Sig_transdc_resp-reg_receiver"/>
</dbReference>
<dbReference type="GO" id="GO:0032993">
    <property type="term" value="C:protein-DNA complex"/>
    <property type="evidence" value="ECO:0007669"/>
    <property type="project" value="TreeGrafter"/>
</dbReference>
<proteinExistence type="predicted"/>
<dbReference type="Proteomes" id="UP000235005">
    <property type="component" value="Unassembled WGS sequence"/>
</dbReference>
<evidence type="ECO:0000256" key="2">
    <source>
        <dbReference type="ARBA" id="ARBA00023012"/>
    </source>
</evidence>
<name>A0A2N5X2Z7_9GAMM</name>
<keyword evidence="1 6" id="KW-0597">Phosphoprotein</keyword>
<dbReference type="Pfam" id="PF00072">
    <property type="entry name" value="Response_reg"/>
    <property type="match status" value="1"/>
</dbReference>
<dbReference type="SUPFAM" id="SSF52172">
    <property type="entry name" value="CheY-like"/>
    <property type="match status" value="1"/>
</dbReference>
<dbReference type="Gene3D" id="1.10.10.10">
    <property type="entry name" value="Winged helix-like DNA-binding domain superfamily/Winged helix DNA-binding domain"/>
    <property type="match status" value="1"/>
</dbReference>
<evidence type="ECO:0000313" key="10">
    <source>
        <dbReference type="EMBL" id="PLW68857.1"/>
    </source>
</evidence>
<dbReference type="SMART" id="SM00862">
    <property type="entry name" value="Trans_reg_C"/>
    <property type="match status" value="1"/>
</dbReference>
<keyword evidence="5" id="KW-0804">Transcription</keyword>
<dbReference type="RefSeq" id="WP_101517944.1">
    <property type="nucleotide sequence ID" value="NZ_PKUS01000010.1"/>
</dbReference>
<dbReference type="PANTHER" id="PTHR48111">
    <property type="entry name" value="REGULATOR OF RPOS"/>
    <property type="match status" value="1"/>
</dbReference>
<organism evidence="10 11">
    <name type="scientific">Pseudohalioglobus lutimaris</name>
    <dbReference type="NCBI Taxonomy" id="1737061"/>
    <lineage>
        <taxon>Bacteria</taxon>
        <taxon>Pseudomonadati</taxon>
        <taxon>Pseudomonadota</taxon>
        <taxon>Gammaproteobacteria</taxon>
        <taxon>Cellvibrionales</taxon>
        <taxon>Halieaceae</taxon>
        <taxon>Pseudohalioglobus</taxon>
    </lineage>
</organism>